<evidence type="ECO:0000259" key="6">
    <source>
        <dbReference type="PROSITE" id="PS51462"/>
    </source>
</evidence>
<dbReference type="PRINTS" id="PR00502">
    <property type="entry name" value="NUDIXFAMILY"/>
</dbReference>
<evidence type="ECO:0000313" key="10">
    <source>
        <dbReference type="Proteomes" id="UP000893823"/>
    </source>
</evidence>
<proteinExistence type="inferred from homology"/>
<dbReference type="GO" id="GO:0016787">
    <property type="term" value="F:hydrolase activity"/>
    <property type="evidence" value="ECO:0007669"/>
    <property type="project" value="UniProtKB-KW"/>
</dbReference>
<comment type="similarity">
    <text evidence="2 4">Belongs to the Nudix hydrolase family.</text>
</comment>
<keyword evidence="10" id="KW-1185">Reference proteome</keyword>
<gene>
    <name evidence="7" type="ORF">BCL57_003213</name>
    <name evidence="8" type="ORF">SAMN04489721_1392</name>
</gene>
<dbReference type="Proteomes" id="UP000199482">
    <property type="component" value="Chromosome I"/>
</dbReference>
<dbReference type="AlphaFoldDB" id="A0A1H1SJD9"/>
<evidence type="ECO:0000256" key="3">
    <source>
        <dbReference type="ARBA" id="ARBA00022801"/>
    </source>
</evidence>
<evidence type="ECO:0000256" key="5">
    <source>
        <dbReference type="SAM" id="MobiDB-lite"/>
    </source>
</evidence>
<name>A0A1H1SJD9_9MICO</name>
<feature type="domain" description="Nudix hydrolase" evidence="6">
    <location>
        <begin position="2"/>
        <end position="129"/>
    </location>
</feature>
<dbReference type="InterPro" id="IPR000086">
    <property type="entry name" value="NUDIX_hydrolase_dom"/>
</dbReference>
<dbReference type="SUPFAM" id="SSF55811">
    <property type="entry name" value="Nudix"/>
    <property type="match status" value="1"/>
</dbReference>
<dbReference type="CDD" id="cd04673">
    <property type="entry name" value="NUDIX_ADPRase"/>
    <property type="match status" value="1"/>
</dbReference>
<accession>A0A1H1SJD9</accession>
<dbReference type="PROSITE" id="PS00893">
    <property type="entry name" value="NUDIX_BOX"/>
    <property type="match status" value="1"/>
</dbReference>
<dbReference type="InterPro" id="IPR020084">
    <property type="entry name" value="NUDIX_hydrolase_CS"/>
</dbReference>
<dbReference type="PROSITE" id="PS51462">
    <property type="entry name" value="NUDIX"/>
    <property type="match status" value="1"/>
</dbReference>
<feature type="region of interest" description="Disordered" evidence="5">
    <location>
        <begin position="27"/>
        <end position="55"/>
    </location>
</feature>
<evidence type="ECO:0000313" key="7">
    <source>
        <dbReference type="EMBL" id="MCP2369034.1"/>
    </source>
</evidence>
<dbReference type="InterPro" id="IPR020476">
    <property type="entry name" value="Nudix_hydrolase"/>
</dbReference>
<comment type="cofactor">
    <cofactor evidence="1">
        <name>Mg(2+)</name>
        <dbReference type="ChEBI" id="CHEBI:18420"/>
    </cofactor>
</comment>
<evidence type="ECO:0000313" key="8">
    <source>
        <dbReference type="EMBL" id="SDS48041.1"/>
    </source>
</evidence>
<dbReference type="Gene3D" id="3.90.79.10">
    <property type="entry name" value="Nucleoside Triphosphate Pyrophosphohydrolase"/>
    <property type="match status" value="1"/>
</dbReference>
<dbReference type="RefSeq" id="WP_157674953.1">
    <property type="nucleotide sequence ID" value="NZ_BMDN01000006.1"/>
</dbReference>
<keyword evidence="3 4" id="KW-0378">Hydrolase</keyword>
<protein>
    <submittedName>
        <fullName evidence="7">ADP-ribose pyrophosphatase YjhB (NUDIX family)</fullName>
    </submittedName>
    <submittedName>
        <fullName evidence="8">ADP-ribose pyrophosphatase YjhB, NUDIX family</fullName>
    </submittedName>
</protein>
<dbReference type="Proteomes" id="UP000893823">
    <property type="component" value="Unassembled WGS sequence"/>
</dbReference>
<evidence type="ECO:0000256" key="2">
    <source>
        <dbReference type="ARBA" id="ARBA00005582"/>
    </source>
</evidence>
<dbReference type="EMBL" id="LT629755">
    <property type="protein sequence ID" value="SDS48041.1"/>
    <property type="molecule type" value="Genomic_DNA"/>
</dbReference>
<dbReference type="Pfam" id="PF00293">
    <property type="entry name" value="NUDIX"/>
    <property type="match status" value="1"/>
</dbReference>
<sequence>MEVVAAASAVIVDDAGRVLLVKRGRSPQRGRWSVPGGRVEPGESLEATAARETREETGLEVEVGRELWTVRVPAGEGREFEVHDFAARVTGGVLGHGDDADDARWVGVDELHAMPLTTHLVDHLRRAGIVPELPYVDEHAVDVAADRDAVWSALEDVVESIGSACGARLLGCEDTGRSGPRPLAACSSVPGFHVVTAERPIMLTLAGRHRYSDYELVFRVEGAGADRSRVHAETRAIFPGRQGAAYRGLLLGTGAHVFATRHVLARVARAARGAGRTGPE</sequence>
<dbReference type="PANTHER" id="PTHR43046:SF14">
    <property type="entry name" value="MUTT_NUDIX FAMILY PROTEIN"/>
    <property type="match status" value="1"/>
</dbReference>
<dbReference type="EMBL" id="SODL02000006">
    <property type="protein sequence ID" value="MCP2369034.1"/>
    <property type="molecule type" value="Genomic_DNA"/>
</dbReference>
<dbReference type="InterPro" id="IPR015797">
    <property type="entry name" value="NUDIX_hydrolase-like_dom_sf"/>
</dbReference>
<dbReference type="STRING" id="589382.SAMN04489721_1392"/>
<evidence type="ECO:0000313" key="9">
    <source>
        <dbReference type="Proteomes" id="UP000199482"/>
    </source>
</evidence>
<reference evidence="9" key="1">
    <citation type="submission" date="2016-10" db="EMBL/GenBank/DDBJ databases">
        <authorList>
            <person name="Varghese N."/>
            <person name="Submissions S."/>
        </authorList>
    </citation>
    <scope>NUCLEOTIDE SEQUENCE [LARGE SCALE GENOMIC DNA]</scope>
    <source>
        <strain evidence="9">CPCC 202695</strain>
    </source>
</reference>
<evidence type="ECO:0000256" key="1">
    <source>
        <dbReference type="ARBA" id="ARBA00001946"/>
    </source>
</evidence>
<evidence type="ECO:0000256" key="4">
    <source>
        <dbReference type="RuleBase" id="RU003476"/>
    </source>
</evidence>
<organism evidence="8 9">
    <name type="scientific">Agromyces flavus</name>
    <dbReference type="NCBI Taxonomy" id="589382"/>
    <lineage>
        <taxon>Bacteria</taxon>
        <taxon>Bacillati</taxon>
        <taxon>Actinomycetota</taxon>
        <taxon>Actinomycetes</taxon>
        <taxon>Micrococcales</taxon>
        <taxon>Microbacteriaceae</taxon>
        <taxon>Agromyces</taxon>
    </lineage>
</organism>
<dbReference type="PANTHER" id="PTHR43046">
    <property type="entry name" value="GDP-MANNOSE MANNOSYL HYDROLASE"/>
    <property type="match status" value="1"/>
</dbReference>
<reference evidence="8" key="2">
    <citation type="submission" date="2016-10" db="EMBL/GenBank/DDBJ databases">
        <authorList>
            <person name="de Groot N.N."/>
        </authorList>
    </citation>
    <scope>NUCLEOTIDE SEQUENCE [LARGE SCALE GENOMIC DNA]</scope>
    <source>
        <strain evidence="8">CPCC 202695</strain>
    </source>
</reference>
<reference evidence="7" key="3">
    <citation type="submission" date="2022-06" db="EMBL/GenBank/DDBJ databases">
        <title>Genomic Encyclopedia of Type Strains, Phase III (KMG-III): the genomes of soil and plant-associated and newly described type strains.</title>
        <authorList>
            <person name="Whitman W."/>
        </authorList>
    </citation>
    <scope>NUCLEOTIDE SEQUENCE</scope>
    <source>
        <strain evidence="7">CPCC 202695</strain>
    </source>
</reference>